<evidence type="ECO:0000259" key="2">
    <source>
        <dbReference type="Pfam" id="PF22150"/>
    </source>
</evidence>
<dbReference type="AlphaFoldDB" id="A0A9E4TVF1"/>
<gene>
    <name evidence="3" type="primary">pilV</name>
    <name evidence="3" type="ORF">JAY77_21745</name>
</gene>
<evidence type="ECO:0000313" key="4">
    <source>
        <dbReference type="Proteomes" id="UP000886674"/>
    </source>
</evidence>
<proteinExistence type="predicted"/>
<comment type="caution">
    <text evidence="3">The sequence shown here is derived from an EMBL/GenBank/DDBJ whole genome shotgun (WGS) entry which is preliminary data.</text>
</comment>
<dbReference type="Proteomes" id="UP000886674">
    <property type="component" value="Unassembled WGS sequence"/>
</dbReference>
<name>A0A9E4TVF1_9GAMM</name>
<dbReference type="InterPro" id="IPR054402">
    <property type="entry name" value="Tt1218-like_dom"/>
</dbReference>
<dbReference type="InterPro" id="IPR012902">
    <property type="entry name" value="N_methyl_site"/>
</dbReference>
<dbReference type="Pfam" id="PF22150">
    <property type="entry name" value="Tt1218-like"/>
    <property type="match status" value="1"/>
</dbReference>
<dbReference type="InterPro" id="IPR013362">
    <property type="entry name" value="Pilus_4_PilV"/>
</dbReference>
<evidence type="ECO:0000313" key="3">
    <source>
        <dbReference type="EMBL" id="MCG7980757.1"/>
    </source>
</evidence>
<dbReference type="EMBL" id="JAEPCR010000154">
    <property type="protein sequence ID" value="MCG7980757.1"/>
    <property type="molecule type" value="Genomic_DNA"/>
</dbReference>
<feature type="transmembrane region" description="Helical" evidence="1">
    <location>
        <begin position="12"/>
        <end position="35"/>
    </location>
</feature>
<keyword evidence="1" id="KW-1133">Transmembrane helix</keyword>
<keyword evidence="1" id="KW-0812">Transmembrane</keyword>
<accession>A0A9E4TVF1</accession>
<keyword evidence="1" id="KW-0472">Membrane</keyword>
<feature type="domain" description="Type IV pilin Tt1218-like" evidence="2">
    <location>
        <begin position="35"/>
        <end position="117"/>
    </location>
</feature>
<protein>
    <submittedName>
        <fullName evidence="3">Type IV pilus modification protein PilV</fullName>
    </submittedName>
</protein>
<dbReference type="PROSITE" id="PS00409">
    <property type="entry name" value="PROKAR_NTER_METHYL"/>
    <property type="match status" value="1"/>
</dbReference>
<organism evidence="3 4">
    <name type="scientific">Candidatus Thiodiazotropha taylori</name>
    <dbReference type="NCBI Taxonomy" id="2792791"/>
    <lineage>
        <taxon>Bacteria</taxon>
        <taxon>Pseudomonadati</taxon>
        <taxon>Pseudomonadota</taxon>
        <taxon>Gammaproteobacteria</taxon>
        <taxon>Chromatiales</taxon>
        <taxon>Sedimenticolaceae</taxon>
        <taxon>Candidatus Thiodiazotropha</taxon>
    </lineage>
</organism>
<dbReference type="Pfam" id="PF07963">
    <property type="entry name" value="N_methyl"/>
    <property type="match status" value="1"/>
</dbReference>
<evidence type="ECO:0000256" key="1">
    <source>
        <dbReference type="SAM" id="Phobius"/>
    </source>
</evidence>
<reference evidence="3" key="1">
    <citation type="journal article" date="2021" name="Proc. Natl. Acad. Sci. U.S.A.">
        <title>Global biogeography of chemosynthetic symbionts reveals both localized and globally distributed symbiont groups. .</title>
        <authorList>
            <person name="Osvatic J.T."/>
            <person name="Wilkins L.G.E."/>
            <person name="Leibrecht L."/>
            <person name="Leray M."/>
            <person name="Zauner S."/>
            <person name="Polzin J."/>
            <person name="Camacho Y."/>
            <person name="Gros O."/>
            <person name="van Gils J.A."/>
            <person name="Eisen J.A."/>
            <person name="Petersen J.M."/>
            <person name="Yuen B."/>
        </authorList>
    </citation>
    <scope>NUCLEOTIDE SEQUENCE</scope>
    <source>
        <strain evidence="3">MAGclacostrist055</strain>
    </source>
</reference>
<dbReference type="NCBIfam" id="TIGR02523">
    <property type="entry name" value="type_IV_pilV"/>
    <property type="match status" value="1"/>
</dbReference>
<sequence>MSLNTYRQKNQGMTLIEVLIAAIIVAIGLLGVASMQIATLQGSSNAGYRSRAIDIATALSDRMHANFIGVADNLYLRDSACDMGSGPVVPNCAMTPTMAIPSSLEECTPEQMAVYDLYQINCGSGIQDTLPNGQLQIACLDSDPNDADGCSDLSHQLITISWQRQGSVTDTDLIESEEIVMVVIPGAP</sequence>
<dbReference type="NCBIfam" id="TIGR02532">
    <property type="entry name" value="IV_pilin_GFxxxE"/>
    <property type="match status" value="1"/>
</dbReference>